<dbReference type="InterPro" id="IPR015590">
    <property type="entry name" value="Aldehyde_DH_dom"/>
</dbReference>
<comment type="caution">
    <text evidence="7">The sequence shown here is derived from an EMBL/GenBank/DDBJ whole genome shotgun (WGS) entry which is preliminary data.</text>
</comment>
<dbReference type="AlphaFoldDB" id="A0AAN7PJI6"/>
<name>A0AAN7PJI6_9COLE</name>
<evidence type="ECO:0000256" key="5">
    <source>
        <dbReference type="SAM" id="MobiDB-lite"/>
    </source>
</evidence>
<dbReference type="FunFam" id="3.40.309.10:FF:000001">
    <property type="entry name" value="Mitochondrial aldehyde dehydrogenase 2"/>
    <property type="match status" value="1"/>
</dbReference>
<dbReference type="InterPro" id="IPR016160">
    <property type="entry name" value="Ald_DH_CS_CYS"/>
</dbReference>
<gene>
    <name evidence="7" type="ORF">RN001_005220</name>
</gene>
<sequence length="620" mass="67962">MDKEKLKGGAEKLREKRKKAMEAEAHKSKNIKFMFEKLAPSSIISQLQPYQELSEKIVSFPEYVSSQVETRIQNEGENQASTSITLTTPCNFQSIAKTNEAKSSFQSAITITDSHYDSYFKKPNFCGCYCSKTTMTDKKLPTIKYTKLFINNEFVDAISKKTLPVLNPSTGKKIVDVAEGDEVDINKAVDAAKAAFELDSPWRKLTASERGILINKLADLIAREQKYLATLETVDNGKTYANALFDVQYTVDVFRYYAGYADKIHGNTIPLGNEFVSLTVKEPVGIVGQIIPWNYPLMMISWKWAPALAAGCTIVLKPAEQTPLSALAMAALTKEAGFPDGVINVVPGYGHTAGSALVKHPEVKKVAFTGSTEVGNKIMEVVGQNSLKRVSLELGGKSPLVVFDDFDVDQAVNIAYNACFANHGQNCCAGSRTYVQAGIYDKFVKKAVEKAKTTTVGDPFHEDTDQGPQVSQEMLEKVLGLIECGKKDGAKLETGGCQKGKEGYFIEPTVFSNVTDNMTIAREEIFGPVQSIFKFNTLEEVIKRANDTTYGLAAGVLTKDISTALSYAKSVHAGSVWVNCYDAITPQTPFGGYKYSGIGRELGEDGLKEYLEVKTITIKI</sequence>
<evidence type="ECO:0000256" key="2">
    <source>
        <dbReference type="ARBA" id="ARBA00023002"/>
    </source>
</evidence>
<dbReference type="PROSITE" id="PS00070">
    <property type="entry name" value="ALDEHYDE_DEHYDR_CYS"/>
    <property type="match status" value="1"/>
</dbReference>
<feature type="domain" description="Aldehyde dehydrogenase" evidence="6">
    <location>
        <begin position="155"/>
        <end position="616"/>
    </location>
</feature>
<comment type="similarity">
    <text evidence="1 4">Belongs to the aldehyde dehydrogenase family.</text>
</comment>
<evidence type="ECO:0000313" key="7">
    <source>
        <dbReference type="EMBL" id="KAK4881901.1"/>
    </source>
</evidence>
<evidence type="ECO:0000256" key="1">
    <source>
        <dbReference type="ARBA" id="ARBA00009986"/>
    </source>
</evidence>
<dbReference type="Gene3D" id="3.40.309.10">
    <property type="entry name" value="Aldehyde Dehydrogenase, Chain A, domain 2"/>
    <property type="match status" value="1"/>
</dbReference>
<dbReference type="FunFam" id="3.40.605.10:FF:000050">
    <property type="entry name" value="Aldehyde dehydrogenase, mitochondrial"/>
    <property type="match status" value="1"/>
</dbReference>
<feature type="active site" evidence="3">
    <location>
        <position position="393"/>
    </location>
</feature>
<protein>
    <recommendedName>
        <fullName evidence="6">Aldehyde dehydrogenase domain-containing protein</fullName>
    </recommendedName>
</protein>
<dbReference type="Proteomes" id="UP001353858">
    <property type="component" value="Unassembled WGS sequence"/>
</dbReference>
<evidence type="ECO:0000256" key="3">
    <source>
        <dbReference type="PROSITE-ProRule" id="PRU10007"/>
    </source>
</evidence>
<dbReference type="InterPro" id="IPR016163">
    <property type="entry name" value="Ald_DH_C"/>
</dbReference>
<evidence type="ECO:0000256" key="4">
    <source>
        <dbReference type="RuleBase" id="RU003345"/>
    </source>
</evidence>
<keyword evidence="8" id="KW-1185">Reference proteome</keyword>
<dbReference type="InterPro" id="IPR029510">
    <property type="entry name" value="Ald_DH_CS_GLU"/>
</dbReference>
<keyword evidence="2 4" id="KW-0560">Oxidoreductase</keyword>
<accession>A0AAN7PJI6</accession>
<dbReference type="Pfam" id="PF00171">
    <property type="entry name" value="Aldedh"/>
    <property type="match status" value="1"/>
</dbReference>
<dbReference type="PANTHER" id="PTHR11699">
    <property type="entry name" value="ALDEHYDE DEHYDROGENASE-RELATED"/>
    <property type="match status" value="1"/>
</dbReference>
<reference evidence="8" key="1">
    <citation type="submission" date="2023-01" db="EMBL/GenBank/DDBJ databases">
        <title>Key to firefly adult light organ development and bioluminescence: homeobox transcription factors regulate luciferase expression and transportation to peroxisome.</title>
        <authorList>
            <person name="Fu X."/>
        </authorList>
    </citation>
    <scope>NUCLEOTIDE SEQUENCE [LARGE SCALE GENOMIC DNA]</scope>
</reference>
<proteinExistence type="inferred from homology"/>
<dbReference type="SUPFAM" id="SSF53720">
    <property type="entry name" value="ALDH-like"/>
    <property type="match status" value="1"/>
</dbReference>
<dbReference type="InterPro" id="IPR016161">
    <property type="entry name" value="Ald_DH/histidinol_DH"/>
</dbReference>
<evidence type="ECO:0000259" key="6">
    <source>
        <dbReference type="Pfam" id="PF00171"/>
    </source>
</evidence>
<dbReference type="FunFam" id="3.40.605.10:FF:000026">
    <property type="entry name" value="Aldehyde dehydrogenase, putative"/>
    <property type="match status" value="1"/>
</dbReference>
<dbReference type="Gene3D" id="3.40.605.10">
    <property type="entry name" value="Aldehyde Dehydrogenase, Chain A, domain 1"/>
    <property type="match status" value="1"/>
</dbReference>
<dbReference type="EMBL" id="JARPUR010000002">
    <property type="protein sequence ID" value="KAK4881901.1"/>
    <property type="molecule type" value="Genomic_DNA"/>
</dbReference>
<organism evidence="7 8">
    <name type="scientific">Aquatica leii</name>
    <dbReference type="NCBI Taxonomy" id="1421715"/>
    <lineage>
        <taxon>Eukaryota</taxon>
        <taxon>Metazoa</taxon>
        <taxon>Ecdysozoa</taxon>
        <taxon>Arthropoda</taxon>
        <taxon>Hexapoda</taxon>
        <taxon>Insecta</taxon>
        <taxon>Pterygota</taxon>
        <taxon>Neoptera</taxon>
        <taxon>Endopterygota</taxon>
        <taxon>Coleoptera</taxon>
        <taxon>Polyphaga</taxon>
        <taxon>Elateriformia</taxon>
        <taxon>Elateroidea</taxon>
        <taxon>Lampyridae</taxon>
        <taxon>Luciolinae</taxon>
        <taxon>Aquatica</taxon>
    </lineage>
</organism>
<evidence type="ECO:0000313" key="8">
    <source>
        <dbReference type="Proteomes" id="UP001353858"/>
    </source>
</evidence>
<feature type="region of interest" description="Disordered" evidence="5">
    <location>
        <begin position="1"/>
        <end position="23"/>
    </location>
</feature>
<dbReference type="InterPro" id="IPR016162">
    <property type="entry name" value="Ald_DH_N"/>
</dbReference>
<dbReference type="GO" id="GO:0016620">
    <property type="term" value="F:oxidoreductase activity, acting on the aldehyde or oxo group of donors, NAD or NADP as acceptor"/>
    <property type="evidence" value="ECO:0007669"/>
    <property type="project" value="InterPro"/>
</dbReference>
<dbReference type="PROSITE" id="PS00687">
    <property type="entry name" value="ALDEHYDE_DEHYDR_GLU"/>
    <property type="match status" value="1"/>
</dbReference>